<proteinExistence type="predicted"/>
<organism evidence="1 2">
    <name type="scientific">Gossypium laxum</name>
    <dbReference type="NCBI Taxonomy" id="34288"/>
    <lineage>
        <taxon>Eukaryota</taxon>
        <taxon>Viridiplantae</taxon>
        <taxon>Streptophyta</taxon>
        <taxon>Embryophyta</taxon>
        <taxon>Tracheophyta</taxon>
        <taxon>Spermatophyta</taxon>
        <taxon>Magnoliopsida</taxon>
        <taxon>eudicotyledons</taxon>
        <taxon>Gunneridae</taxon>
        <taxon>Pentapetalae</taxon>
        <taxon>rosids</taxon>
        <taxon>malvids</taxon>
        <taxon>Malvales</taxon>
        <taxon>Malvaceae</taxon>
        <taxon>Malvoideae</taxon>
        <taxon>Gossypium</taxon>
    </lineage>
</organism>
<reference evidence="1 2" key="1">
    <citation type="journal article" date="2019" name="Genome Biol. Evol.">
        <title>Insights into the evolution of the New World diploid cottons (Gossypium, subgenus Houzingenia) based on genome sequencing.</title>
        <authorList>
            <person name="Grover C.E."/>
            <person name="Arick M.A. 2nd"/>
            <person name="Thrash A."/>
            <person name="Conover J.L."/>
            <person name="Sanders W.S."/>
            <person name="Peterson D.G."/>
            <person name="Frelichowski J.E."/>
            <person name="Scheffler J.A."/>
            <person name="Scheffler B.E."/>
            <person name="Wendel J.F."/>
        </authorList>
    </citation>
    <scope>NUCLEOTIDE SEQUENCE [LARGE SCALE GENOMIC DNA]</scope>
    <source>
        <strain evidence="1">4</strain>
        <tissue evidence="1">Leaf</tissue>
    </source>
</reference>
<dbReference type="EMBL" id="JABEZV010000011">
    <property type="protein sequence ID" value="MBA0725673.1"/>
    <property type="molecule type" value="Genomic_DNA"/>
</dbReference>
<gene>
    <name evidence="1" type="ORF">Golax_022238</name>
</gene>
<dbReference type="AlphaFoldDB" id="A0A7J9ANT3"/>
<protein>
    <submittedName>
        <fullName evidence="1">Uncharacterized protein</fullName>
    </submittedName>
</protein>
<dbReference type="Proteomes" id="UP000593574">
    <property type="component" value="Unassembled WGS sequence"/>
</dbReference>
<name>A0A7J9ANT3_9ROSI</name>
<accession>A0A7J9ANT3</accession>
<evidence type="ECO:0000313" key="2">
    <source>
        <dbReference type="Proteomes" id="UP000593574"/>
    </source>
</evidence>
<keyword evidence="2" id="KW-1185">Reference proteome</keyword>
<evidence type="ECO:0000313" key="1">
    <source>
        <dbReference type="EMBL" id="MBA0725673.1"/>
    </source>
</evidence>
<sequence>MSSLPLVPFLLSSRRLLLREN</sequence>
<comment type="caution">
    <text evidence="1">The sequence shown here is derived from an EMBL/GenBank/DDBJ whole genome shotgun (WGS) entry which is preliminary data.</text>
</comment>